<dbReference type="Proteomes" id="UP001549920">
    <property type="component" value="Unassembled WGS sequence"/>
</dbReference>
<comment type="caution">
    <text evidence="3">The sequence shown here is derived from an EMBL/GenBank/DDBJ whole genome shotgun (WGS) entry which is preliminary data.</text>
</comment>
<dbReference type="EMBL" id="JBEUOH010000024">
    <property type="protein sequence ID" value="KAL0861040.1"/>
    <property type="molecule type" value="Genomic_DNA"/>
</dbReference>
<feature type="compositionally biased region" description="Basic and acidic residues" evidence="1">
    <location>
        <begin position="215"/>
        <end position="224"/>
    </location>
</feature>
<dbReference type="PROSITE" id="PS00028">
    <property type="entry name" value="ZINC_FINGER_C2H2_1"/>
    <property type="match status" value="1"/>
</dbReference>
<dbReference type="SMART" id="SM00451">
    <property type="entry name" value="ZnF_U1"/>
    <property type="match status" value="5"/>
</dbReference>
<gene>
    <name evidence="3" type="ORF">ABMA27_009559</name>
</gene>
<feature type="region of interest" description="Disordered" evidence="1">
    <location>
        <begin position="210"/>
        <end position="252"/>
    </location>
</feature>
<dbReference type="SMART" id="SM00355">
    <property type="entry name" value="ZnF_C2H2"/>
    <property type="match status" value="5"/>
</dbReference>
<dbReference type="InterPro" id="IPR003604">
    <property type="entry name" value="Matrin/U1-like-C_Znf_C2H2"/>
</dbReference>
<name>A0ABR3H8B5_LOXSC</name>
<reference evidence="3 4" key="1">
    <citation type="submission" date="2024-06" db="EMBL/GenBank/DDBJ databases">
        <title>A chromosome-level genome assembly of beet webworm, Loxostege sticticalis.</title>
        <authorList>
            <person name="Zhang Y."/>
        </authorList>
    </citation>
    <scope>NUCLEOTIDE SEQUENCE [LARGE SCALE GENOMIC DNA]</scope>
    <source>
        <strain evidence="3">AQ026</strain>
        <tissue evidence="3">Whole body</tissue>
    </source>
</reference>
<keyword evidence="4" id="KW-1185">Reference proteome</keyword>
<feature type="compositionally biased region" description="Basic and acidic residues" evidence="1">
    <location>
        <begin position="367"/>
        <end position="378"/>
    </location>
</feature>
<accession>A0ABR3H8B5</accession>
<organism evidence="3 4">
    <name type="scientific">Loxostege sticticalis</name>
    <name type="common">Beet webworm moth</name>
    <dbReference type="NCBI Taxonomy" id="481309"/>
    <lineage>
        <taxon>Eukaryota</taxon>
        <taxon>Metazoa</taxon>
        <taxon>Ecdysozoa</taxon>
        <taxon>Arthropoda</taxon>
        <taxon>Hexapoda</taxon>
        <taxon>Insecta</taxon>
        <taxon>Pterygota</taxon>
        <taxon>Neoptera</taxon>
        <taxon>Endopterygota</taxon>
        <taxon>Lepidoptera</taxon>
        <taxon>Glossata</taxon>
        <taxon>Ditrysia</taxon>
        <taxon>Pyraloidea</taxon>
        <taxon>Crambidae</taxon>
        <taxon>Pyraustinae</taxon>
        <taxon>Loxostege</taxon>
    </lineage>
</organism>
<proteinExistence type="predicted"/>
<feature type="compositionally biased region" description="Low complexity" evidence="1">
    <location>
        <begin position="229"/>
        <end position="252"/>
    </location>
</feature>
<evidence type="ECO:0000259" key="2">
    <source>
        <dbReference type="PROSITE" id="PS00028"/>
    </source>
</evidence>
<dbReference type="InterPro" id="IPR013087">
    <property type="entry name" value="Znf_C2H2_type"/>
</dbReference>
<feature type="domain" description="C2H2-type" evidence="2">
    <location>
        <begin position="68"/>
        <end position="90"/>
    </location>
</feature>
<protein>
    <recommendedName>
        <fullName evidence="2">C2H2-type domain-containing protein</fullName>
    </recommendedName>
</protein>
<evidence type="ECO:0000256" key="1">
    <source>
        <dbReference type="SAM" id="MobiDB-lite"/>
    </source>
</evidence>
<sequence>MALKSNQNTILSGYIDAFCLICESLLTNEEEAERHKNLRSHIKNLESTQLVEKFKDDQILKVKQGYYCMICNLLFTTMTKVGLHVVEKEHISRKGSHLLKRSGSVIRFGDVVIDERAWQGLVGDMCAVCNVDFDDETEHLADSVHALNLVKNRVEFDGGQIYRKIDDTTIQCLTCNSVLPLNDVDSHSEGSEHKNLLLKSINNLKLENVQTPLSKENKSKDKPTLKVYESSTSSSSEGFNSAEGSSDESVVSIDDSKLEDAIKELDRSDILESVSLFEKNEVNINFESETALCKKCLGNVDFEYEAIERHIEEHRRNPKKRDVSYIAFPCEADTRTPELKLDLKPQLPAIAPASDSNDEAKNGACLDKNHNKMEKNDNEPLNESPAEFAKRNSLTYNSGNNNAYCRLCLTRVPASLRSMKEHVAGNAHRNKVALNQSSSTTQKHVHIVRKTSTEAYLDEVLTIENVFLGAVKVVNEKFCIGTTSYHLITVNGDRLRCQVCEVLISRAEMSSHVESYCHESVRPGIFHCGFCNMMEASLEALETHFQSSEHREKKQAAAATLARHRPAIAQYKERRFADMLFRGMCRRFW</sequence>
<feature type="region of interest" description="Disordered" evidence="1">
    <location>
        <begin position="349"/>
        <end position="384"/>
    </location>
</feature>
<evidence type="ECO:0000313" key="4">
    <source>
        <dbReference type="Proteomes" id="UP001549920"/>
    </source>
</evidence>
<evidence type="ECO:0000313" key="3">
    <source>
        <dbReference type="EMBL" id="KAL0861040.1"/>
    </source>
</evidence>